<protein>
    <submittedName>
        <fullName evidence="5">Addiction module antidote protein, HigA family</fullName>
    </submittedName>
</protein>
<evidence type="ECO:0000313" key="6">
    <source>
        <dbReference type="Proteomes" id="UP000270411"/>
    </source>
</evidence>
<evidence type="ECO:0000256" key="2">
    <source>
        <dbReference type="SAM" id="MobiDB-lite"/>
    </source>
</evidence>
<dbReference type="InterPro" id="IPR010982">
    <property type="entry name" value="Lambda_DNA-bd_dom_sf"/>
</dbReference>
<sequence>MADPPPAPGDVLLYEFMVPAALSTSALALALRVPVTRIEGILWQKRAMSPETAIRLARYFGTSAEYWMELEAAYALHAARDAAGPAIARDVQPWPGQNADAGPDRAPRNR</sequence>
<dbReference type="InterPro" id="IPR001387">
    <property type="entry name" value="Cro/C1-type_HTH"/>
</dbReference>
<dbReference type="PANTHER" id="PTHR36924">
    <property type="entry name" value="ANTITOXIN HIGA-1"/>
    <property type="match status" value="1"/>
</dbReference>
<accession>A0A3G8H976</accession>
<keyword evidence="1" id="KW-0238">DNA-binding</keyword>
<dbReference type="CDD" id="cd00093">
    <property type="entry name" value="HTH_XRE"/>
    <property type="match status" value="1"/>
</dbReference>
<keyword evidence="3" id="KW-1133">Transmembrane helix</keyword>
<evidence type="ECO:0000256" key="3">
    <source>
        <dbReference type="SAM" id="Phobius"/>
    </source>
</evidence>
<dbReference type="SUPFAM" id="SSF47413">
    <property type="entry name" value="lambda repressor-like DNA-binding domains"/>
    <property type="match status" value="1"/>
</dbReference>
<gene>
    <name evidence="5" type="primary">higA</name>
    <name evidence="5" type="ORF">EHF44_25475</name>
</gene>
<evidence type="ECO:0000313" key="5">
    <source>
        <dbReference type="EMBL" id="AZG17043.1"/>
    </source>
</evidence>
<evidence type="ECO:0000259" key="4">
    <source>
        <dbReference type="PROSITE" id="PS50943"/>
    </source>
</evidence>
<feature type="domain" description="HTH cro/C1-type" evidence="4">
    <location>
        <begin position="49"/>
        <end position="67"/>
    </location>
</feature>
<dbReference type="EMBL" id="CP033970">
    <property type="protein sequence ID" value="AZG17043.1"/>
    <property type="molecule type" value="Genomic_DNA"/>
</dbReference>
<dbReference type="Proteomes" id="UP000270411">
    <property type="component" value="Chromosome 2"/>
</dbReference>
<feature type="region of interest" description="Disordered" evidence="2">
    <location>
        <begin position="88"/>
        <end position="110"/>
    </location>
</feature>
<organism evidence="5 6">
    <name type="scientific">Cupriavidus pauculus</name>
    <dbReference type="NCBI Taxonomy" id="82633"/>
    <lineage>
        <taxon>Bacteria</taxon>
        <taxon>Pseudomonadati</taxon>
        <taxon>Pseudomonadota</taxon>
        <taxon>Betaproteobacteria</taxon>
        <taxon>Burkholderiales</taxon>
        <taxon>Burkholderiaceae</taxon>
        <taxon>Cupriavidus</taxon>
    </lineage>
</organism>
<dbReference type="Gene3D" id="1.10.260.40">
    <property type="entry name" value="lambda repressor-like DNA-binding domains"/>
    <property type="match status" value="1"/>
</dbReference>
<proteinExistence type="predicted"/>
<dbReference type="AlphaFoldDB" id="A0A3G8H976"/>
<dbReference type="OrthoDB" id="5297543at2"/>
<dbReference type="PROSITE" id="PS50943">
    <property type="entry name" value="HTH_CROC1"/>
    <property type="match status" value="1"/>
</dbReference>
<reference evidence="6" key="1">
    <citation type="submission" date="2018-11" db="EMBL/GenBank/DDBJ databases">
        <title>FDA dAtabase for Regulatory Grade micrObial Sequences (FDA-ARGOS): Supporting development and validation of Infectious Disease Dx tests.</title>
        <authorList>
            <person name="Goldberg B."/>
            <person name="Campos J."/>
            <person name="Tallon L."/>
            <person name="Sadzewicz L."/>
            <person name="Zhao X."/>
            <person name="Vavikolanu K."/>
            <person name="Mehta A."/>
            <person name="Aluvathingal J."/>
            <person name="Nadendla S."/>
            <person name="Geyer C."/>
            <person name="Nandy P."/>
            <person name="Yan Y."/>
            <person name="Sichtig H."/>
        </authorList>
    </citation>
    <scope>NUCLEOTIDE SEQUENCE [LARGE SCALE GENOMIC DNA]</scope>
    <source>
        <strain evidence="6">FDAARGOS_614</strain>
    </source>
</reference>
<name>A0A3G8H976_9BURK</name>
<dbReference type="InterPro" id="IPR013430">
    <property type="entry name" value="Toxin_antidote_HigA"/>
</dbReference>
<dbReference type="KEGG" id="cpau:EHF44_25475"/>
<evidence type="ECO:0000256" key="1">
    <source>
        <dbReference type="ARBA" id="ARBA00023125"/>
    </source>
</evidence>
<keyword evidence="3" id="KW-0812">Transmembrane</keyword>
<dbReference type="GO" id="GO:0003677">
    <property type="term" value="F:DNA binding"/>
    <property type="evidence" value="ECO:0007669"/>
    <property type="project" value="UniProtKB-KW"/>
</dbReference>
<dbReference type="PANTHER" id="PTHR36924:SF1">
    <property type="entry name" value="ANTITOXIN HIGA-1"/>
    <property type="match status" value="1"/>
</dbReference>
<feature type="transmembrane region" description="Helical" evidence="3">
    <location>
        <begin position="12"/>
        <end position="31"/>
    </location>
</feature>
<dbReference type="NCBIfam" id="TIGR02607">
    <property type="entry name" value="antidote_HigA"/>
    <property type="match status" value="1"/>
</dbReference>
<keyword evidence="3" id="KW-0472">Membrane</keyword>